<dbReference type="EMBL" id="CP014692">
    <property type="protein sequence ID" value="AQS84417.1"/>
    <property type="molecule type" value="Genomic_DNA"/>
</dbReference>
<keyword evidence="2" id="KW-0677">Repeat</keyword>
<evidence type="ECO:0000256" key="1">
    <source>
        <dbReference type="ARBA" id="ARBA00022679"/>
    </source>
</evidence>
<dbReference type="PANTHER" id="PTHR23416">
    <property type="entry name" value="SIALIC ACID SYNTHASE-RELATED"/>
    <property type="match status" value="1"/>
</dbReference>
<keyword evidence="5" id="KW-1185">Reference proteome</keyword>
<dbReference type="Pfam" id="PF00132">
    <property type="entry name" value="Hexapep"/>
    <property type="match status" value="2"/>
</dbReference>
<dbReference type="SUPFAM" id="SSF51161">
    <property type="entry name" value="Trimeric LpxA-like enzymes"/>
    <property type="match status" value="1"/>
</dbReference>
<dbReference type="InterPro" id="IPR051159">
    <property type="entry name" value="Hexapeptide_acetyltransf"/>
</dbReference>
<organism evidence="4 5">
    <name type="scientific">Acetobacter aceti</name>
    <dbReference type="NCBI Taxonomy" id="435"/>
    <lineage>
        <taxon>Bacteria</taxon>
        <taxon>Pseudomonadati</taxon>
        <taxon>Pseudomonadota</taxon>
        <taxon>Alphaproteobacteria</taxon>
        <taxon>Acetobacterales</taxon>
        <taxon>Acetobacteraceae</taxon>
        <taxon>Acetobacter</taxon>
        <taxon>Acetobacter subgen. Acetobacter</taxon>
    </lineage>
</organism>
<dbReference type="InterPro" id="IPR011004">
    <property type="entry name" value="Trimer_LpxA-like_sf"/>
</dbReference>
<dbReference type="AlphaFoldDB" id="A0A1U9KFA9"/>
<dbReference type="Proteomes" id="UP000188937">
    <property type="component" value="Chromosome"/>
</dbReference>
<dbReference type="InterPro" id="IPR018357">
    <property type="entry name" value="Hexapep_transf_CS"/>
</dbReference>
<reference evidence="4 5" key="1">
    <citation type="submission" date="2016-03" db="EMBL/GenBank/DDBJ databases">
        <title>Acetic acid bacteria sequencing.</title>
        <authorList>
            <person name="Brandt J."/>
            <person name="Jakob F."/>
            <person name="Vogel R.F."/>
        </authorList>
    </citation>
    <scope>NUCLEOTIDE SEQUENCE [LARGE SCALE GENOMIC DNA]</scope>
    <source>
        <strain evidence="4 5">TMW2.1153</strain>
    </source>
</reference>
<keyword evidence="1" id="KW-0808">Transferase</keyword>
<keyword evidence="3" id="KW-0012">Acyltransferase</keyword>
<evidence type="ECO:0000313" key="5">
    <source>
        <dbReference type="Proteomes" id="UP000188937"/>
    </source>
</evidence>
<dbReference type="Gene3D" id="2.160.10.10">
    <property type="entry name" value="Hexapeptide repeat proteins"/>
    <property type="match status" value="1"/>
</dbReference>
<dbReference type="KEGG" id="aace:A0U92_06115"/>
<dbReference type="PROSITE" id="PS00101">
    <property type="entry name" value="HEXAPEP_TRANSFERASES"/>
    <property type="match status" value="1"/>
</dbReference>
<name>A0A1U9KFA9_ACEAC</name>
<evidence type="ECO:0000256" key="3">
    <source>
        <dbReference type="ARBA" id="ARBA00023315"/>
    </source>
</evidence>
<accession>A0A1U9KFA9</accession>
<gene>
    <name evidence="4" type="ORF">A0U92_06115</name>
</gene>
<dbReference type="GO" id="GO:0008374">
    <property type="term" value="F:O-acyltransferase activity"/>
    <property type="evidence" value="ECO:0007669"/>
    <property type="project" value="TreeGrafter"/>
</dbReference>
<sequence length="166" mass="17123">MSGATFGKDCYISPTSHVYTNTISVGDSSFISGGCIVRGHVVIGSGSGIGANCHIAGPVKIGSDTMIANNVHIFGFNHGTSPKEQMRLQPCVVNGVVIGDDCWIGANVSIVDGVTIGDHSIVAAGAVVTTNVPAWTVVAGVPAKIIRSRIEEKENTYPEKVSNISA</sequence>
<dbReference type="GO" id="GO:0005829">
    <property type="term" value="C:cytosol"/>
    <property type="evidence" value="ECO:0007669"/>
    <property type="project" value="TreeGrafter"/>
</dbReference>
<evidence type="ECO:0008006" key="6">
    <source>
        <dbReference type="Google" id="ProtNLM"/>
    </source>
</evidence>
<evidence type="ECO:0000256" key="2">
    <source>
        <dbReference type="ARBA" id="ARBA00022737"/>
    </source>
</evidence>
<dbReference type="CDD" id="cd04647">
    <property type="entry name" value="LbH_MAT_like"/>
    <property type="match status" value="1"/>
</dbReference>
<protein>
    <recommendedName>
        <fullName evidence="6">Acetyltransferase</fullName>
    </recommendedName>
</protein>
<proteinExistence type="predicted"/>
<dbReference type="STRING" id="435.A0U92_06115"/>
<evidence type="ECO:0000313" key="4">
    <source>
        <dbReference type="EMBL" id="AQS84417.1"/>
    </source>
</evidence>
<dbReference type="InterPro" id="IPR001451">
    <property type="entry name" value="Hexapep"/>
</dbReference>